<dbReference type="InterPro" id="IPR011009">
    <property type="entry name" value="Kinase-like_dom_sf"/>
</dbReference>
<dbReference type="Gene3D" id="3.30.200.20">
    <property type="entry name" value="Phosphorylase Kinase, domain 1"/>
    <property type="match status" value="1"/>
</dbReference>
<proteinExistence type="inferred from homology"/>
<dbReference type="GO" id="GO:0005524">
    <property type="term" value="F:ATP binding"/>
    <property type="evidence" value="ECO:0007669"/>
    <property type="project" value="UniProtKB-KW"/>
</dbReference>
<dbReference type="EMBL" id="RWKW01000001">
    <property type="protein sequence ID" value="RST88442.1"/>
    <property type="molecule type" value="Genomic_DNA"/>
</dbReference>
<dbReference type="Gene3D" id="3.40.50.300">
    <property type="entry name" value="P-loop containing nucleotide triphosphate hydrolases"/>
    <property type="match status" value="1"/>
</dbReference>
<dbReference type="SUPFAM" id="SSF52540">
    <property type="entry name" value="P-loop containing nucleoside triphosphate hydrolases"/>
    <property type="match status" value="1"/>
</dbReference>
<keyword evidence="6" id="KW-0479">Metal-binding</keyword>
<dbReference type="InterPro" id="IPR012180">
    <property type="entry name" value="Bifunc_ATPase/PTrfase"/>
</dbReference>
<comment type="similarity">
    <text evidence="2">Belongs to the TsaE family.</text>
</comment>
<keyword evidence="5" id="KW-0819">tRNA processing</keyword>
<accession>A0A3R9YVZ0</accession>
<dbReference type="OrthoDB" id="9809275at2"/>
<keyword evidence="4" id="KW-0963">Cytoplasm</keyword>
<keyword evidence="12" id="KW-0808">Transferase</keyword>
<keyword evidence="13" id="KW-1185">Reference proteome</keyword>
<dbReference type="GO" id="GO:0005737">
    <property type="term" value="C:cytoplasm"/>
    <property type="evidence" value="ECO:0007669"/>
    <property type="project" value="UniProtKB-SubCell"/>
</dbReference>
<dbReference type="InterPro" id="IPR003442">
    <property type="entry name" value="T6A_TsaE"/>
</dbReference>
<keyword evidence="8" id="KW-0067">ATP-binding</keyword>
<evidence type="ECO:0000256" key="6">
    <source>
        <dbReference type="ARBA" id="ARBA00022723"/>
    </source>
</evidence>
<dbReference type="Gene3D" id="3.90.1200.10">
    <property type="match status" value="1"/>
</dbReference>
<gene>
    <name evidence="12" type="primary">tsaE</name>
    <name evidence="12" type="ORF">EJC49_00070</name>
</gene>
<evidence type="ECO:0000259" key="11">
    <source>
        <dbReference type="Pfam" id="PF01636"/>
    </source>
</evidence>
<dbReference type="PIRSF" id="PIRSF036599">
    <property type="entry name" value="AtpPhos"/>
    <property type="match status" value="1"/>
</dbReference>
<comment type="caution">
    <text evidence="12">The sequence shown here is derived from an EMBL/GenBank/DDBJ whole genome shotgun (WGS) entry which is preliminary data.</text>
</comment>
<evidence type="ECO:0000256" key="1">
    <source>
        <dbReference type="ARBA" id="ARBA00004496"/>
    </source>
</evidence>
<dbReference type="AlphaFoldDB" id="A0A3R9YVZ0"/>
<evidence type="ECO:0000256" key="9">
    <source>
        <dbReference type="ARBA" id="ARBA00022842"/>
    </source>
</evidence>
<dbReference type="GO" id="GO:0016740">
    <property type="term" value="F:transferase activity"/>
    <property type="evidence" value="ECO:0007669"/>
    <property type="project" value="UniProtKB-KW"/>
</dbReference>
<organism evidence="12 13">
    <name type="scientific">Aquibium carbonis</name>
    <dbReference type="NCBI Taxonomy" id="2495581"/>
    <lineage>
        <taxon>Bacteria</taxon>
        <taxon>Pseudomonadati</taxon>
        <taxon>Pseudomonadota</taxon>
        <taxon>Alphaproteobacteria</taxon>
        <taxon>Hyphomicrobiales</taxon>
        <taxon>Phyllobacteriaceae</taxon>
        <taxon>Aquibium</taxon>
    </lineage>
</organism>
<keyword evidence="9" id="KW-0460">Magnesium</keyword>
<reference evidence="12 13" key="1">
    <citation type="submission" date="2018-12" db="EMBL/GenBank/DDBJ databases">
        <title>Mesorhizobium carbonis sp. nov., isolated from coal mine water.</title>
        <authorList>
            <person name="Xin W."/>
            <person name="Xu Z."/>
            <person name="Xiang F."/>
            <person name="Zhang J."/>
            <person name="Xi L."/>
            <person name="Liu J."/>
        </authorList>
    </citation>
    <scope>NUCLEOTIDE SEQUENCE [LARGE SCALE GENOMIC DNA]</scope>
    <source>
        <strain evidence="12 13">B2.3</strain>
    </source>
</reference>
<dbReference type="GO" id="GO:0002949">
    <property type="term" value="P:tRNA threonylcarbamoyladenosine modification"/>
    <property type="evidence" value="ECO:0007669"/>
    <property type="project" value="InterPro"/>
</dbReference>
<evidence type="ECO:0000256" key="8">
    <source>
        <dbReference type="ARBA" id="ARBA00022840"/>
    </source>
</evidence>
<evidence type="ECO:0000256" key="7">
    <source>
        <dbReference type="ARBA" id="ARBA00022741"/>
    </source>
</evidence>
<dbReference type="NCBIfam" id="TIGR00150">
    <property type="entry name" value="T6A_YjeE"/>
    <property type="match status" value="1"/>
</dbReference>
<comment type="subcellular location">
    <subcellularLocation>
        <location evidence="1">Cytoplasm</location>
    </subcellularLocation>
</comment>
<dbReference type="InterPro" id="IPR002575">
    <property type="entry name" value="Aminoglycoside_PTrfase"/>
</dbReference>
<protein>
    <recommendedName>
        <fullName evidence="3">tRNA threonylcarbamoyladenosine biosynthesis protein TsaE</fullName>
    </recommendedName>
    <alternativeName>
        <fullName evidence="10">t(6)A37 threonylcarbamoyladenosine biosynthesis protein TsaE</fullName>
    </alternativeName>
</protein>
<evidence type="ECO:0000256" key="10">
    <source>
        <dbReference type="ARBA" id="ARBA00032441"/>
    </source>
</evidence>
<dbReference type="Proteomes" id="UP000278398">
    <property type="component" value="Unassembled WGS sequence"/>
</dbReference>
<dbReference type="PANTHER" id="PTHR33540:SF2">
    <property type="entry name" value="TRNA THREONYLCARBAMOYLADENOSINE BIOSYNTHESIS PROTEIN TSAE"/>
    <property type="match status" value="1"/>
</dbReference>
<sequence length="502" mass="54369">MRDGPFDIGLADEAATRRLGEDLALALKPGDLVCLEGDLGAGKTTLARAFLRAMADDPDLEVPSPTFTLVQTYDLRVPVHHLDLYRLGAADEIDELGVEEMIASGIVLVEWPERAAGRLPPAALTIRLDQDGDGRRARISGAAPALKRLDRSLAIRGFLAGAGWSHSTRRFMFGDASTRAYETVEQGGERRILMNAPRQPDGPVIRDGKPYSQIAHLAEDVLPFVAIGEALKTAGFAAPSIHAADIEAGLLLLEHLGSGNFLANDGSPVAERYAEAGRLLAALHGKSWPETITTSQGVAHHVPAYDRGAMTIEVELLTDWYMPYVTGSPVSAEVKAAYVAAWNTVFDRLESAEKSLVLRDYHSPNIVWRDDRQGLDRLGLVDFQDAMIGPAAYDLASLAMDARVTIPPEMERATIEAYASARAAAGGFDRAGFDEAYAIMAAQRNAKILGIFVRLDRRDGKPVYLKHLPRIRAYFARALVHPALEPVAAFCQSAGLLDDTLS</sequence>
<evidence type="ECO:0000256" key="2">
    <source>
        <dbReference type="ARBA" id="ARBA00007599"/>
    </source>
</evidence>
<dbReference type="SUPFAM" id="SSF56112">
    <property type="entry name" value="Protein kinase-like (PK-like)"/>
    <property type="match status" value="1"/>
</dbReference>
<dbReference type="InterPro" id="IPR027417">
    <property type="entry name" value="P-loop_NTPase"/>
</dbReference>
<dbReference type="Pfam" id="PF01636">
    <property type="entry name" value="APH"/>
    <property type="match status" value="1"/>
</dbReference>
<dbReference type="PANTHER" id="PTHR33540">
    <property type="entry name" value="TRNA THREONYLCARBAMOYLADENOSINE BIOSYNTHESIS PROTEIN TSAE"/>
    <property type="match status" value="1"/>
</dbReference>
<evidence type="ECO:0000313" key="13">
    <source>
        <dbReference type="Proteomes" id="UP000278398"/>
    </source>
</evidence>
<name>A0A3R9YVZ0_9HYPH</name>
<feature type="domain" description="Aminoglycoside phosphotransferase" evidence="11">
    <location>
        <begin position="174"/>
        <end position="424"/>
    </location>
</feature>
<evidence type="ECO:0000256" key="3">
    <source>
        <dbReference type="ARBA" id="ARBA00019010"/>
    </source>
</evidence>
<dbReference type="GO" id="GO:0046872">
    <property type="term" value="F:metal ion binding"/>
    <property type="evidence" value="ECO:0007669"/>
    <property type="project" value="UniProtKB-KW"/>
</dbReference>
<keyword evidence="7" id="KW-0547">Nucleotide-binding</keyword>
<evidence type="ECO:0000256" key="5">
    <source>
        <dbReference type="ARBA" id="ARBA00022694"/>
    </source>
</evidence>
<dbReference type="RefSeq" id="WP_126697407.1">
    <property type="nucleotide sequence ID" value="NZ_RWKW01000001.1"/>
</dbReference>
<dbReference type="Pfam" id="PF02367">
    <property type="entry name" value="TsaE"/>
    <property type="match status" value="1"/>
</dbReference>
<evidence type="ECO:0000256" key="4">
    <source>
        <dbReference type="ARBA" id="ARBA00022490"/>
    </source>
</evidence>
<evidence type="ECO:0000313" key="12">
    <source>
        <dbReference type="EMBL" id="RST88442.1"/>
    </source>
</evidence>